<evidence type="ECO:0000256" key="12">
    <source>
        <dbReference type="PROSITE-ProRule" id="PRU01085"/>
    </source>
</evidence>
<dbReference type="GO" id="GO:0004519">
    <property type="term" value="F:endonuclease activity"/>
    <property type="evidence" value="ECO:0007669"/>
    <property type="project" value="UniProtKB-UniRule"/>
</dbReference>
<dbReference type="GO" id="GO:0003723">
    <property type="term" value="F:RNA binding"/>
    <property type="evidence" value="ECO:0007669"/>
    <property type="project" value="UniProtKB-UniRule"/>
</dbReference>
<keyword evidence="3" id="KW-0479">Metal-binding</keyword>
<comment type="subunit">
    <text evidence="11">Monomer. Binds crRNA and tracrRNA.</text>
</comment>
<organism evidence="15 17">
    <name type="scientific">Thalassospira xiamenensis</name>
    <dbReference type="NCBI Taxonomy" id="220697"/>
    <lineage>
        <taxon>Bacteria</taxon>
        <taxon>Pseudomonadati</taxon>
        <taxon>Pseudomonadota</taxon>
        <taxon>Alphaproteobacteria</taxon>
        <taxon>Rhodospirillales</taxon>
        <taxon>Thalassospiraceae</taxon>
        <taxon>Thalassospira</taxon>
    </lineage>
</organism>
<keyword evidence="6" id="KW-0460">Magnesium</keyword>
<keyword evidence="5 12" id="KW-0378">Hydrolase</keyword>
<dbReference type="NCBIfam" id="TIGR01865">
    <property type="entry name" value="cas_Csn1"/>
    <property type="match status" value="1"/>
</dbReference>
<evidence type="ECO:0000256" key="11">
    <source>
        <dbReference type="ARBA" id="ARBA00046380"/>
    </source>
</evidence>
<accession>A0A285TX88</accession>
<evidence type="ECO:0000313" key="15">
    <source>
        <dbReference type="EMBL" id="SOC30331.1"/>
    </source>
</evidence>
<dbReference type="InterPro" id="IPR033114">
    <property type="entry name" value="HNH_CAS9"/>
</dbReference>
<evidence type="ECO:0000256" key="1">
    <source>
        <dbReference type="ARBA" id="ARBA00001946"/>
    </source>
</evidence>
<dbReference type="EMBL" id="OBMM01000009">
    <property type="protein sequence ID" value="SOC30331.1"/>
    <property type="molecule type" value="Genomic_DNA"/>
</dbReference>
<keyword evidence="4 12" id="KW-0255">Endonuclease</keyword>
<sequence length="1181" mass="133108">MSAKKSTNVALGVDVGVASLALCVVELDAKKNPIGILDGVSFVYPAADSAAERRQHRSARNGYQHKSSRLKEIRNLLISKFGLMPDFDGKSSGISDCTPTDLALEDEGPLDKNGKRLVSPNSRSRLRSAGLTQKLTQADLARAIMHIAKNRGMRLTRVLGTSDEDQKARKEASVMALQARETSRLMQSENAETPGQLLWKRELAATASHLRLPLRRRVGTSLRLQFVRGQLEHELSALLAAQKSWHTELTTDFCAQLTELVFFENPAPPPEIGRCTYNPETEARIPVSSDIFQQKRIYEEVNNLRIEDKDGGRTKLTLEQRDIIAGRLMMGDDLSASQIRNLLEITSKNRKVSIEGRKVNTPSKKLMGHAIMSALVAADERYEYESGNHGRLCELYMSLEDYQREDFEKALREEKDRQTLVTILCSGYGVEYVEAENAADTIALPRGYASTGITATIELLENLKKQVVDNTTAADYARLVPVVGRNLTFDRLPYYGIIFPHLVRGRMSPEDRGYPAATNEQRYGRIPNSVVHNSLNAIRKVVNAFLKKAKRNGWVVSSVRVELARELKKSQEQRDKDALRMHREQVQNAAYDAALVKLGVTASRKNRRKLRLWEAQERVCPYTGVAIAEKDLFNGKFDLDHILPRAKTLDDGLGNLLLVHEAANKVKGDKTPFEAFHAGLRIDGLPARTYGEILNAIEKTKGLASKKWRFLPDAMDKFDDENDFQQRYKSDTSYIAKTALHYILTVFPDLRGTSGGQAVNGQITSELRNRWGLGDLVQEVAHHQDPLLMEAPPTREERELAKKKAKNRDDHRHHLLDAAIAACAPRNVVQQLQSIAARPWSKHQIGVAMPWPEFRNDLYDMIWNCQTTHQPNRSLNKQLHQATGLGVVARLDDWQFVVRTRKRLDIQDFGTSDKLFKDLRVDAKLIRSLVKGIEAGTVEVLGRATDLIGELTRHGEDLENLALEFRSLLDEQPSRQEYEYVDKKTGETMTGSRQIPADVRLGLAFSAYRQRCLDSGIQPRRTVSLYCVKTAIVVATNEKDHPARVYRPGSNAWLDVYRNMEGELDFEIVRTIDAMRPGWKPQWQSCSENSRVLRLFNGDTVRLQGKDGKRRLCTLLTTSTGGGTSTRGDFAFQPINLSSHIGKHPARNTFRFSFKSLMEAQPELVVRDCWGRVTYESGRLN</sequence>
<comment type="cofactor">
    <cofactor evidence="1">
        <name>Mg(2+)</name>
        <dbReference type="ChEBI" id="CHEBI:18420"/>
    </cofactor>
</comment>
<evidence type="ECO:0000256" key="6">
    <source>
        <dbReference type="ARBA" id="ARBA00022842"/>
    </source>
</evidence>
<dbReference type="GO" id="GO:0003677">
    <property type="term" value="F:DNA binding"/>
    <property type="evidence" value="ECO:0007669"/>
    <property type="project" value="UniProtKB-UniRule"/>
</dbReference>
<reference evidence="15 17" key="1">
    <citation type="submission" date="2017-08" db="EMBL/GenBank/DDBJ databases">
        <authorList>
            <person name="de Groot N.N."/>
        </authorList>
    </citation>
    <scope>NUCLEOTIDE SEQUENCE [LARGE SCALE GENOMIC DNA]</scope>
    <source>
        <strain evidence="15 17">USBA 78</strain>
    </source>
</reference>
<evidence type="ECO:0000256" key="9">
    <source>
        <dbReference type="ARBA" id="ARBA00023125"/>
    </source>
</evidence>
<dbReference type="GO" id="GO:0046872">
    <property type="term" value="F:metal ion binding"/>
    <property type="evidence" value="ECO:0007669"/>
    <property type="project" value="UniProtKB-KW"/>
</dbReference>
<evidence type="ECO:0000313" key="17">
    <source>
        <dbReference type="Proteomes" id="UP000219068"/>
    </source>
</evidence>
<evidence type="ECO:0000256" key="4">
    <source>
        <dbReference type="ARBA" id="ARBA00022759"/>
    </source>
</evidence>
<evidence type="ECO:0000313" key="16">
    <source>
        <dbReference type="EMBL" id="SOC30981.1"/>
    </source>
</evidence>
<keyword evidence="8" id="KW-0051">Antiviral defense</keyword>
<name>A0A285TX88_9PROT</name>
<dbReference type="InterPro" id="IPR028629">
    <property type="entry name" value="Cas9"/>
</dbReference>
<dbReference type="AlphaFoldDB" id="A0A285TX88"/>
<dbReference type="InterPro" id="IPR036397">
    <property type="entry name" value="RNaseH_sf"/>
</dbReference>
<keyword evidence="9 12" id="KW-0238">DNA-binding</keyword>
<protein>
    <submittedName>
        <fullName evidence="15">CRISPR subtype II/NMENI RNA-guided endonuclease Cas9/Csn1</fullName>
    </submittedName>
</protein>
<feature type="region of interest" description="Disordered" evidence="13">
    <location>
        <begin position="101"/>
        <end position="124"/>
    </location>
</feature>
<keyword evidence="10" id="KW-0464">Manganese</keyword>
<dbReference type="GO" id="GO:0051607">
    <property type="term" value="P:defense response to virus"/>
    <property type="evidence" value="ECO:0007669"/>
    <property type="project" value="UniProtKB-KW"/>
</dbReference>
<dbReference type="PROSITE" id="PS51749">
    <property type="entry name" value="HNH_CAS9"/>
    <property type="match status" value="1"/>
</dbReference>
<evidence type="ECO:0000256" key="13">
    <source>
        <dbReference type="SAM" id="MobiDB-lite"/>
    </source>
</evidence>
<proteinExistence type="predicted"/>
<dbReference type="Proteomes" id="UP000219068">
    <property type="component" value="Unassembled WGS sequence"/>
</dbReference>
<evidence type="ECO:0000259" key="14">
    <source>
        <dbReference type="PROSITE" id="PS51749"/>
    </source>
</evidence>
<dbReference type="InterPro" id="IPR041383">
    <property type="entry name" value="RuvC_III"/>
</dbReference>
<evidence type="ECO:0000256" key="5">
    <source>
        <dbReference type="ARBA" id="ARBA00022801"/>
    </source>
</evidence>
<evidence type="ECO:0000256" key="2">
    <source>
        <dbReference type="ARBA" id="ARBA00022722"/>
    </source>
</evidence>
<keyword evidence="2 12" id="KW-0540">Nuclease</keyword>
<dbReference type="RefSeq" id="WP_097053567.1">
    <property type="nucleotide sequence ID" value="NZ_OBMM01000009.1"/>
</dbReference>
<dbReference type="Pfam" id="PF13395">
    <property type="entry name" value="HNH_4"/>
    <property type="match status" value="1"/>
</dbReference>
<dbReference type="GO" id="GO:0016787">
    <property type="term" value="F:hydrolase activity"/>
    <property type="evidence" value="ECO:0007669"/>
    <property type="project" value="UniProtKB-KW"/>
</dbReference>
<evidence type="ECO:0000256" key="8">
    <source>
        <dbReference type="ARBA" id="ARBA00023118"/>
    </source>
</evidence>
<dbReference type="EMBL" id="OBMM01000011">
    <property type="protein sequence ID" value="SOC30981.1"/>
    <property type="molecule type" value="Genomic_DNA"/>
</dbReference>
<evidence type="ECO:0000256" key="10">
    <source>
        <dbReference type="ARBA" id="ARBA00023211"/>
    </source>
</evidence>
<dbReference type="InterPro" id="IPR003615">
    <property type="entry name" value="HNH_nuc"/>
</dbReference>
<feature type="domain" description="HNH Cas9-type" evidence="14">
    <location>
        <begin position="564"/>
        <end position="729"/>
    </location>
</feature>
<evidence type="ECO:0000256" key="3">
    <source>
        <dbReference type="ARBA" id="ARBA00022723"/>
    </source>
</evidence>
<evidence type="ECO:0000256" key="7">
    <source>
        <dbReference type="ARBA" id="ARBA00022884"/>
    </source>
</evidence>
<keyword evidence="7" id="KW-0694">RNA-binding</keyword>
<dbReference type="Pfam" id="PF18541">
    <property type="entry name" value="RuvC_III"/>
    <property type="match status" value="1"/>
</dbReference>
<dbReference type="Gene3D" id="3.30.420.10">
    <property type="entry name" value="Ribonuclease H-like superfamily/Ribonuclease H"/>
    <property type="match status" value="3"/>
</dbReference>
<gene>
    <name evidence="15" type="ORF">SAMN05428964_1097</name>
    <name evidence="16" type="ORF">SAMN05428964_11144</name>
</gene>